<name>A0A1T4LHZ5_9FIRM</name>
<dbReference type="InterPro" id="IPR036116">
    <property type="entry name" value="FN3_sf"/>
</dbReference>
<gene>
    <name evidence="2" type="ORF">SAMN02745114_00887</name>
</gene>
<evidence type="ECO:0000313" key="2">
    <source>
        <dbReference type="EMBL" id="SJZ54024.1"/>
    </source>
</evidence>
<dbReference type="OrthoDB" id="9797191at2"/>
<dbReference type="SUPFAM" id="SSF49265">
    <property type="entry name" value="Fibronectin type III"/>
    <property type="match status" value="1"/>
</dbReference>
<dbReference type="STRING" id="290054.SAMN02745114_00887"/>
<feature type="chain" id="PRO_5013273047" evidence="1">
    <location>
        <begin position="27"/>
        <end position="411"/>
    </location>
</feature>
<keyword evidence="3" id="KW-1185">Reference proteome</keyword>
<dbReference type="PANTHER" id="PTHR35788">
    <property type="entry name" value="EXPORTED PROTEIN-RELATED"/>
    <property type="match status" value="1"/>
</dbReference>
<evidence type="ECO:0000256" key="1">
    <source>
        <dbReference type="SAM" id="SignalP"/>
    </source>
</evidence>
<reference evidence="2 3" key="1">
    <citation type="submission" date="2017-02" db="EMBL/GenBank/DDBJ databases">
        <authorList>
            <person name="Peterson S.W."/>
        </authorList>
    </citation>
    <scope>NUCLEOTIDE SEQUENCE [LARGE SCALE GENOMIC DNA]</scope>
    <source>
        <strain evidence="2 3">ATCC 51222</strain>
    </source>
</reference>
<dbReference type="PANTHER" id="PTHR35788:SF1">
    <property type="entry name" value="EXPORTED PROTEIN"/>
    <property type="match status" value="1"/>
</dbReference>
<protein>
    <submittedName>
        <fullName evidence="2">VanW like protein</fullName>
    </submittedName>
</protein>
<dbReference type="InterPro" id="IPR052913">
    <property type="entry name" value="Glycopeptide_resist_protein"/>
</dbReference>
<sequence>MKKTNKFFALFLSLILLIGTVMPVYAFDEEKIDLQNAVISFENNITEYEATGEAIKPAYNVMVGDILLTKDVDYTEKFENNIQPGTASLTITATDTSVYYKGSKTVQFTIVQSDLDDDDDEIVTPKPVSPPKAVKLLATYGKKNKSQLVVKWKTVSCDAYQIMYSKDASFKKGVKYVTVKGKNTSSKTVKVKNNNKKYFVRVRAIRYNTNKKPVYGVWSNKLNSSFTKTYAKYSSHYVNNRDRTTNLRIASKAIDGTVLAPGETFSFNETVGKRTSQKGYKKAHVFNGPNSTSMGIGGGVCQVASTIFNTVLFSNLKIVERHQHSQRVSYVPLGRDAAIYWPSQDLQFKNDTNYPIKIKMVVKDGVISCTFLTCQNVKPKKVKVTVSRSGKNFTMKRYAGGKCNYTTRSYY</sequence>
<proteinExistence type="predicted"/>
<dbReference type="EMBL" id="FUWW01000008">
    <property type="protein sequence ID" value="SJZ54024.1"/>
    <property type="molecule type" value="Genomic_DNA"/>
</dbReference>
<organism evidence="2 3">
    <name type="scientific">Eubacterium coprostanoligenes</name>
    <dbReference type="NCBI Taxonomy" id="290054"/>
    <lineage>
        <taxon>Bacteria</taxon>
        <taxon>Bacillati</taxon>
        <taxon>Bacillota</taxon>
        <taxon>Clostridia</taxon>
        <taxon>Eubacteriales</taxon>
        <taxon>Eubacteriaceae</taxon>
        <taxon>Eubacterium</taxon>
    </lineage>
</organism>
<dbReference type="AlphaFoldDB" id="A0A1T4LHZ5"/>
<dbReference type="Proteomes" id="UP000190657">
    <property type="component" value="Unassembled WGS sequence"/>
</dbReference>
<dbReference type="Gene3D" id="2.60.40.10">
    <property type="entry name" value="Immunoglobulins"/>
    <property type="match status" value="1"/>
</dbReference>
<dbReference type="Pfam" id="PF04294">
    <property type="entry name" value="VanW"/>
    <property type="match status" value="1"/>
</dbReference>
<feature type="signal peptide" evidence="1">
    <location>
        <begin position="1"/>
        <end position="26"/>
    </location>
</feature>
<accession>A0A1T4LHZ5</accession>
<keyword evidence="1" id="KW-0732">Signal</keyword>
<dbReference type="InterPro" id="IPR007391">
    <property type="entry name" value="Vancomycin_resist_VanW"/>
</dbReference>
<dbReference type="RefSeq" id="WP_159443398.1">
    <property type="nucleotide sequence ID" value="NZ_FUWW01000008.1"/>
</dbReference>
<evidence type="ECO:0000313" key="3">
    <source>
        <dbReference type="Proteomes" id="UP000190657"/>
    </source>
</evidence>
<dbReference type="InterPro" id="IPR013783">
    <property type="entry name" value="Ig-like_fold"/>
</dbReference>